<dbReference type="EMBL" id="WBZC01000012">
    <property type="protein sequence ID" value="KAB3536286.1"/>
    <property type="molecule type" value="Genomic_DNA"/>
</dbReference>
<dbReference type="InterPro" id="IPR036388">
    <property type="entry name" value="WH-like_DNA-bd_sf"/>
</dbReference>
<dbReference type="InterPro" id="IPR052509">
    <property type="entry name" value="Metal_resp_DNA-bind_regulator"/>
</dbReference>
<feature type="domain" description="Transcription regulator PadR N-terminal" evidence="2">
    <location>
        <begin position="29"/>
        <end position="101"/>
    </location>
</feature>
<evidence type="ECO:0000256" key="1">
    <source>
        <dbReference type="SAM" id="Coils"/>
    </source>
</evidence>
<sequence>MYKLYILLLELMNMKNKTSISLNEPSFYILLALSKESMSGYELTRNILNITKGRLEVRTGTMYPTLKKLVDLNLIEQVDESSQERNKKTYQLTEEGKKALQDEVDMLKEKLEEVKLIMNET</sequence>
<dbReference type="AlphaFoldDB" id="A0A6I0FCI8"/>
<comment type="caution">
    <text evidence="3">The sequence shown here is derived from an EMBL/GenBank/DDBJ whole genome shotgun (WGS) entry which is preliminary data.</text>
</comment>
<dbReference type="Gene3D" id="1.10.10.10">
    <property type="entry name" value="Winged helix-like DNA-binding domain superfamily/Winged helix DNA-binding domain"/>
    <property type="match status" value="1"/>
</dbReference>
<evidence type="ECO:0000259" key="2">
    <source>
        <dbReference type="Pfam" id="PF03551"/>
    </source>
</evidence>
<protein>
    <submittedName>
        <fullName evidence="3">PadR family transcriptional regulator</fullName>
    </submittedName>
</protein>
<reference evidence="3 4" key="1">
    <citation type="submission" date="2019-10" db="EMBL/GenBank/DDBJ databases">
        <title>Alkaliphilus serpentinus sp. nov. and Alkaliphilus pronyensis sp. nov., two novel anaerobic alkaliphilic species isolated from the serpentinized-hosted hydrothermal field of the Prony Bay (New Caledonia).</title>
        <authorList>
            <person name="Postec A."/>
        </authorList>
    </citation>
    <scope>NUCLEOTIDE SEQUENCE [LARGE SCALE GENOMIC DNA]</scope>
    <source>
        <strain evidence="3 4">LacV</strain>
    </source>
</reference>
<keyword evidence="4" id="KW-1185">Reference proteome</keyword>
<dbReference type="SUPFAM" id="SSF46785">
    <property type="entry name" value="Winged helix' DNA-binding domain"/>
    <property type="match status" value="1"/>
</dbReference>
<dbReference type="Proteomes" id="UP000432715">
    <property type="component" value="Unassembled WGS sequence"/>
</dbReference>
<evidence type="ECO:0000313" key="4">
    <source>
        <dbReference type="Proteomes" id="UP000432715"/>
    </source>
</evidence>
<dbReference type="OrthoDB" id="9814826at2"/>
<dbReference type="InterPro" id="IPR036390">
    <property type="entry name" value="WH_DNA-bd_sf"/>
</dbReference>
<dbReference type="PANTHER" id="PTHR33169:SF13">
    <property type="entry name" value="PADR-FAMILY TRANSCRIPTIONAL REGULATOR"/>
    <property type="match status" value="1"/>
</dbReference>
<evidence type="ECO:0000313" key="3">
    <source>
        <dbReference type="EMBL" id="KAB3536286.1"/>
    </source>
</evidence>
<keyword evidence="1" id="KW-0175">Coiled coil</keyword>
<organism evidence="3 4">
    <name type="scientific">Alkaliphilus pronyensis</name>
    <dbReference type="NCBI Taxonomy" id="1482732"/>
    <lineage>
        <taxon>Bacteria</taxon>
        <taxon>Bacillati</taxon>
        <taxon>Bacillota</taxon>
        <taxon>Clostridia</taxon>
        <taxon>Peptostreptococcales</taxon>
        <taxon>Natronincolaceae</taxon>
        <taxon>Alkaliphilus</taxon>
    </lineage>
</organism>
<proteinExistence type="predicted"/>
<name>A0A6I0FCI8_9FIRM</name>
<dbReference type="Pfam" id="PF03551">
    <property type="entry name" value="PadR"/>
    <property type="match status" value="1"/>
</dbReference>
<dbReference type="PANTHER" id="PTHR33169">
    <property type="entry name" value="PADR-FAMILY TRANSCRIPTIONAL REGULATOR"/>
    <property type="match status" value="1"/>
</dbReference>
<feature type="coiled-coil region" evidence="1">
    <location>
        <begin position="90"/>
        <end position="117"/>
    </location>
</feature>
<accession>A0A6I0FCI8</accession>
<dbReference type="InterPro" id="IPR005149">
    <property type="entry name" value="Tscrpt_reg_PadR_N"/>
</dbReference>
<gene>
    <name evidence="3" type="ORF">F8154_04195</name>
</gene>